<sequence>MILAAGSSSRMGTPKQALRLHGGSLLRRTALAALDAGCAPVIVVTGANAEVSRGEIEGLDVVEAFNPAWEMGMGSSVRTGMEALDRVGPDVETAVLLVCDQPHVTADVVLGLIAAHVHAARPLTASAYGGAAGVPAVFSRALFGELRAIEGAAGAREVIRRHAASAHLVPFALGEVDVDTPEDFARVSAEAERGSGAGVRDG</sequence>
<accession>A0A841H0C7</accession>
<name>A0A841H0C7_9BACT</name>
<dbReference type="EC" id="2.7.7.76" evidence="2"/>
<reference evidence="2 3" key="1">
    <citation type="submission" date="2020-08" db="EMBL/GenBank/DDBJ databases">
        <title>Genomic Encyclopedia of Type Strains, Phase IV (KMG-IV): sequencing the most valuable type-strain genomes for metagenomic binning, comparative biology and taxonomic classification.</title>
        <authorList>
            <person name="Goeker M."/>
        </authorList>
    </citation>
    <scope>NUCLEOTIDE SEQUENCE [LARGE SCALE GENOMIC DNA]</scope>
    <source>
        <strain evidence="2 3">DSM 29007</strain>
    </source>
</reference>
<dbReference type="CDD" id="cd04182">
    <property type="entry name" value="GT_2_like_f"/>
    <property type="match status" value="1"/>
</dbReference>
<dbReference type="AlphaFoldDB" id="A0A841H0C7"/>
<keyword evidence="2" id="KW-0808">Transferase</keyword>
<evidence type="ECO:0000313" key="2">
    <source>
        <dbReference type="EMBL" id="MBB6071399.1"/>
    </source>
</evidence>
<feature type="domain" description="MobA-like NTP transferase" evidence="1">
    <location>
        <begin position="2"/>
        <end position="163"/>
    </location>
</feature>
<evidence type="ECO:0000259" key="1">
    <source>
        <dbReference type="Pfam" id="PF12804"/>
    </source>
</evidence>
<comment type="caution">
    <text evidence="2">The sequence shown here is derived from an EMBL/GenBank/DDBJ whole genome shotgun (WGS) entry which is preliminary data.</text>
</comment>
<dbReference type="InterPro" id="IPR029044">
    <property type="entry name" value="Nucleotide-diphossugar_trans"/>
</dbReference>
<keyword evidence="2" id="KW-0548">Nucleotidyltransferase</keyword>
<dbReference type="InterPro" id="IPR025877">
    <property type="entry name" value="MobA-like_NTP_Trfase"/>
</dbReference>
<dbReference type="EMBL" id="JACHIA010000008">
    <property type="protein sequence ID" value="MBB6071399.1"/>
    <property type="molecule type" value="Genomic_DNA"/>
</dbReference>
<dbReference type="Gene3D" id="3.90.550.10">
    <property type="entry name" value="Spore Coat Polysaccharide Biosynthesis Protein SpsA, Chain A"/>
    <property type="match status" value="1"/>
</dbReference>
<protein>
    <submittedName>
        <fullName evidence="2">Molybdenum cofactor cytidylyltransferase</fullName>
        <ecNumber evidence="2">2.7.7.76</ecNumber>
    </submittedName>
</protein>
<dbReference type="SUPFAM" id="SSF53448">
    <property type="entry name" value="Nucleotide-diphospho-sugar transferases"/>
    <property type="match status" value="1"/>
</dbReference>
<dbReference type="GO" id="GO:0061602">
    <property type="term" value="F:molybdenum cofactor cytidylyltransferase activity"/>
    <property type="evidence" value="ECO:0007669"/>
    <property type="project" value="UniProtKB-EC"/>
</dbReference>
<proteinExistence type="predicted"/>
<dbReference type="PANTHER" id="PTHR43777">
    <property type="entry name" value="MOLYBDENUM COFACTOR CYTIDYLYLTRANSFERASE"/>
    <property type="match status" value="1"/>
</dbReference>
<organism evidence="2 3">
    <name type="scientific">Longimicrobium terrae</name>
    <dbReference type="NCBI Taxonomy" id="1639882"/>
    <lineage>
        <taxon>Bacteria</taxon>
        <taxon>Pseudomonadati</taxon>
        <taxon>Gemmatimonadota</taxon>
        <taxon>Longimicrobiia</taxon>
        <taxon>Longimicrobiales</taxon>
        <taxon>Longimicrobiaceae</taxon>
        <taxon>Longimicrobium</taxon>
    </lineage>
</organism>
<gene>
    <name evidence="2" type="ORF">HNQ61_003023</name>
</gene>
<keyword evidence="3" id="KW-1185">Reference proteome</keyword>
<evidence type="ECO:0000313" key="3">
    <source>
        <dbReference type="Proteomes" id="UP000582837"/>
    </source>
</evidence>
<dbReference type="Pfam" id="PF12804">
    <property type="entry name" value="NTP_transf_3"/>
    <property type="match status" value="1"/>
</dbReference>
<dbReference type="RefSeq" id="WP_170036749.1">
    <property type="nucleotide sequence ID" value="NZ_JABDTL010000002.1"/>
</dbReference>
<dbReference type="PANTHER" id="PTHR43777:SF1">
    <property type="entry name" value="MOLYBDENUM COFACTOR CYTIDYLYLTRANSFERASE"/>
    <property type="match status" value="1"/>
</dbReference>
<dbReference type="Proteomes" id="UP000582837">
    <property type="component" value="Unassembled WGS sequence"/>
</dbReference>